<dbReference type="Pfam" id="PF02368">
    <property type="entry name" value="Big_2"/>
    <property type="match status" value="1"/>
</dbReference>
<proteinExistence type="predicted"/>
<feature type="transmembrane region" description="Helical" evidence="1">
    <location>
        <begin position="1934"/>
        <end position="1952"/>
    </location>
</feature>
<dbReference type="Gene3D" id="1.20.1270.70">
    <property type="entry name" value="Designed single chain three-helix bundle"/>
    <property type="match status" value="1"/>
</dbReference>
<feature type="chain" id="PRO_5002895616" evidence="2">
    <location>
        <begin position="33"/>
        <end position="1957"/>
    </location>
</feature>
<keyword evidence="2" id="KW-0732">Signal</keyword>
<dbReference type="Pfam" id="PF17996">
    <property type="entry name" value="CE2_N"/>
    <property type="match status" value="1"/>
</dbReference>
<dbReference type="SUPFAM" id="SSF49265">
    <property type="entry name" value="Fibronectin type III"/>
    <property type="match status" value="2"/>
</dbReference>
<dbReference type="SUPFAM" id="SSF48208">
    <property type="entry name" value="Six-hairpin glycosidases"/>
    <property type="match status" value="1"/>
</dbReference>
<reference evidence="4 5" key="1">
    <citation type="submission" date="2009-01" db="EMBL/GenBank/DDBJ databases">
        <authorList>
            <person name="Fulton L."/>
            <person name="Clifton S."/>
            <person name="Fulton B."/>
            <person name="Xu J."/>
            <person name="Minx P."/>
            <person name="Pepin K.H."/>
            <person name="Johnson M."/>
            <person name="Bhonagiri V."/>
            <person name="Nash W.E."/>
            <person name="Mardis E.R."/>
            <person name="Wilson R.K."/>
        </authorList>
    </citation>
    <scope>NUCLEOTIDE SEQUENCE [LARGE SCALE GENOMIC DNA]</scope>
    <source>
        <strain evidence="4 5">DSM 5476</strain>
    </source>
</reference>
<feature type="domain" description="Fibronectin type-III" evidence="3">
    <location>
        <begin position="1482"/>
        <end position="1567"/>
    </location>
</feature>
<dbReference type="Gene3D" id="2.60.120.260">
    <property type="entry name" value="Galactose-binding domain-like"/>
    <property type="match status" value="2"/>
</dbReference>
<dbReference type="InterPro" id="IPR008928">
    <property type="entry name" value="6-hairpin_glycosidase_sf"/>
</dbReference>
<dbReference type="InterPro" id="IPR003343">
    <property type="entry name" value="Big_2"/>
</dbReference>
<dbReference type="InterPro" id="IPR003961">
    <property type="entry name" value="FN3_dom"/>
</dbReference>
<dbReference type="Gene3D" id="1.20.1270.90">
    <property type="entry name" value="AF1782-like"/>
    <property type="match status" value="5"/>
</dbReference>
<evidence type="ECO:0000256" key="1">
    <source>
        <dbReference type="SAM" id="Phobius"/>
    </source>
</evidence>
<dbReference type="InterPro" id="IPR040794">
    <property type="entry name" value="CE2_N"/>
</dbReference>
<dbReference type="Pfam" id="PF00041">
    <property type="entry name" value="fn3"/>
    <property type="match status" value="2"/>
</dbReference>
<dbReference type="PANTHER" id="PTHR31084">
    <property type="entry name" value="ALPHA-L-FUCOSIDASE 2"/>
    <property type="match status" value="1"/>
</dbReference>
<dbReference type="Gene3D" id="2.60.40.10">
    <property type="entry name" value="Immunoglobulins"/>
    <property type="match status" value="3"/>
</dbReference>
<dbReference type="Proteomes" id="UP000003340">
    <property type="component" value="Unassembled WGS sequence"/>
</dbReference>
<evidence type="ECO:0000256" key="2">
    <source>
        <dbReference type="SAM" id="SignalP"/>
    </source>
</evidence>
<sequence>MKKNGKLGQRILAAVLSATMILSLGSGMSVFAQEPAAEASVNDNDLRLWYTSPAPDTYNGWMTNSLPIGNGYMGSNVFGGVGRERLSLNEKTLWSGGPAEGRDYNGGNLESRGKNGETMKQIQQAFAEGNTSLANSLCNQLTGLSDDGGTQGYGYYLSYGNMYLEFPGMSDGNAQNYVRDLDMKTAIASVNYDYDGVNYNREYFTSYPDNMMVARLTASEAGKLTFNLSVNPDNTSGKGQGPNTNNGYQRTWIQTADGGLITIQGQLSDNQLKFASQTKVLNTGGTLVDNEDGTVSVTGADEVVILMTMGTDYDDNYPVYRTGQTDAELLADIQGRIDAATELGYEGLLKSHLADYQGIFDRVHLDLGQEISQIPTNQLLTNYKNGSNTPALNQALEVLLYQYGRYLTIASSREGSLPSNLQGVWTGANNSPWHSDYHMNVNLQMNYWPTYSTNMAECAIPLIEYVDALRAPGRVTAKIYAGIESTEENPENGFMAHTQNNPYGWTCPGWSFDWGWSPAATPWIIQNCWEYYEYTGDLDYMKENIYPMLKEEARLYEQMLIEDPETGKLVCSPAYSPEHGPRTNGNTYEQSLIWQLFTDAIIAGKLVDEDQATLDKWQEIIDNLKGPIEIGDSGQIKEWYEETTLGSMGAKGHRHMSHLLGLFPGDLISVETPELLEAAKISMDDRGDDSTGWAMGQRINSRARSGEGNRAYNIIKNYLFQKGIYNNLWDSHAPFQIDGNFGYTSGVTEMLMQSNMGYINLLPALPDAWSAGHIDGIVARGNFEISMDWEKKALTTATIKSNNGGECIVQTPDMALAVVRDADGNFVDTTIVSNNRISFNTDKGGVYTITGFPAGAEDPADAPANLTAYRAADDQTSLTWDAVAGEDVTYNVYRQINDGEFKPLATGVNATSYTDSDGDILLGSLSYKVSAVVGGKETKLSDSALAGDVRNMTGLIDDRDPRVKFSDEWGTWNDGKHHFGTIKFIEQTVGGESIQFTFLGTGIKAIAPKNTMFGMMDVYIDGELVQENVDFYHTSSVAKQLVFSKEDLPYGVHTIKMVATGTKNPASSKTKLEFDCFEVLNTNVTQVSSINVGTSTGTDVIGVANGTLQMTAAVEPAEALQDVDWSVNNASMASIDANGVLTAKQQGGEVTVTATAKDGSGVVGTKTITIAIQGSTETIIEDSVNKVNPNPAITWNGSWSTWAGEPTRHHGGTKTESNQAGAYAELTFNGTGIEVYVQKHANFSSFDISIDGGEATNYSLNGSGSGDDQQLLFEKKDLENGTHTIRLTNVHRSGKTNADIDYFKVFTPQNTDWADKSDLHNEINEFNNLVESGYTSESWAAYKAAFDSAVVVMNNLTASAEDVVSAYDALFAARSGLILEKDTTAPTAPADLTAIGVEETTLLLKWSPSTDNVAVAGYEVYQGDDATSAVTVNGTSYRFNDLTPGTEYTFHVVAVDAAGNKSAPADYTVSTVALPDTEAPVMSGEIAVMDITRDTATVTWTPASDNNVVSHYEVYNDGVLLGTTEELSYNLTGLAADTRYLVKVRAVDASGNYSTPLSAIFRTAPEKEADKSILKQVIKGAEALVGTEEYNNAIPSVKLSFDAALAEARTVDSNLLATQQEVNEAWIKLMNEIHKLGFQQGDKTALQAAYDAALEVDQELYEDGQAKDNFNAAIAAAKSVLDDPDAMQPEIDKAKADLELAQSLLEMIVPDKTNLKKIIDQAESLYLDDYFDEGKPEFLAALEAAWAVYNDDNANVKEVAKAADDLLNAMLNLKLRFDKTLLNQVIAYAQTLDVNDYTDSTVVAFTEALAKAIEVQEKAGAFQPEIRVATDNLLDALLNLRYKADKSLLEKKVAEASAIDTSAFTPVSVDRYNRALAKANDLLANNDLSDADQSLIDAATLELDAAIAALDPVTSVQGDKTATTGSGTPRTGDAVPAAAAAMLLLSGAAVLFKKRNR</sequence>
<dbReference type="Gene3D" id="2.60.40.1080">
    <property type="match status" value="1"/>
</dbReference>
<dbReference type="SMART" id="SM00060">
    <property type="entry name" value="FN3"/>
    <property type="match status" value="3"/>
</dbReference>
<keyword evidence="5" id="KW-1185">Reference proteome</keyword>
<dbReference type="Pfam" id="PF07554">
    <property type="entry name" value="FIVAR"/>
    <property type="match status" value="5"/>
</dbReference>
<protein>
    <submittedName>
        <fullName evidence="4">Fibronectin type III domain protein</fullName>
    </submittedName>
</protein>
<dbReference type="EMBL" id="ACEC01000030">
    <property type="protein sequence ID" value="EEG31592.1"/>
    <property type="molecule type" value="Genomic_DNA"/>
</dbReference>
<dbReference type="eggNOG" id="COG1554">
    <property type="taxonomic scope" value="Bacteria"/>
</dbReference>
<keyword evidence="1" id="KW-1133">Transmembrane helix</keyword>
<gene>
    <name evidence="4" type="ORF">CLOSTMETH_00754</name>
</gene>
<dbReference type="Pfam" id="PF22124">
    <property type="entry name" value="Glyco_hydro_95_cat"/>
    <property type="match status" value="1"/>
</dbReference>
<keyword evidence="1" id="KW-0472">Membrane</keyword>
<dbReference type="eggNOG" id="COG1196">
    <property type="taxonomic scope" value="Bacteria"/>
</dbReference>
<evidence type="ECO:0000313" key="5">
    <source>
        <dbReference type="Proteomes" id="UP000003340"/>
    </source>
</evidence>
<dbReference type="GO" id="GO:0005975">
    <property type="term" value="P:carbohydrate metabolic process"/>
    <property type="evidence" value="ECO:0007669"/>
    <property type="project" value="InterPro"/>
</dbReference>
<organism evidence="4 5">
    <name type="scientific">[Clostridium] methylpentosum DSM 5476</name>
    <dbReference type="NCBI Taxonomy" id="537013"/>
    <lineage>
        <taxon>Bacteria</taxon>
        <taxon>Bacillati</taxon>
        <taxon>Bacillota</taxon>
        <taxon>Clostridia</taxon>
        <taxon>Eubacteriales</taxon>
        <taxon>Oscillospiraceae</taxon>
        <taxon>Oscillospiraceae incertae sedis</taxon>
    </lineage>
</organism>
<dbReference type="Pfam" id="PF14498">
    <property type="entry name" value="Glyco_hyd_65N_2"/>
    <property type="match status" value="1"/>
</dbReference>
<dbReference type="InterPro" id="IPR054363">
    <property type="entry name" value="GH95_cat"/>
</dbReference>
<dbReference type="InterPro" id="IPR013783">
    <property type="entry name" value="Ig-like_fold"/>
</dbReference>
<dbReference type="PANTHER" id="PTHR31084:SF19">
    <property type="entry name" value="GLYCOSYL HYDROLASE FAMILY 95 N-TERMINAL DOMAIN-CONTAINING PROTEIN"/>
    <property type="match status" value="1"/>
</dbReference>
<dbReference type="eggNOG" id="COG5434">
    <property type="taxonomic scope" value="Bacteria"/>
</dbReference>
<dbReference type="CDD" id="cd00063">
    <property type="entry name" value="FN3"/>
    <property type="match status" value="2"/>
</dbReference>
<dbReference type="eggNOG" id="COG4733">
    <property type="taxonomic scope" value="Bacteria"/>
</dbReference>
<dbReference type="HOGENOM" id="CLU_001365_0_0_9"/>
<dbReference type="PROSITE" id="PS50853">
    <property type="entry name" value="FN3"/>
    <property type="match status" value="2"/>
</dbReference>
<dbReference type="eggNOG" id="COG5492">
    <property type="taxonomic scope" value="Bacteria"/>
</dbReference>
<comment type="caution">
    <text evidence="4">The sequence shown here is derived from an EMBL/GenBank/DDBJ whole genome shotgun (WGS) entry which is preliminary data.</text>
</comment>
<keyword evidence="1" id="KW-0812">Transmembrane</keyword>
<dbReference type="InterPro" id="IPR008964">
    <property type="entry name" value="Invasin/intimin_cell_adhesion"/>
</dbReference>
<dbReference type="SUPFAM" id="SSF49373">
    <property type="entry name" value="Invasin/intimin cell-adhesion fragments"/>
    <property type="match status" value="1"/>
</dbReference>
<dbReference type="InterPro" id="IPR036116">
    <property type="entry name" value="FN3_sf"/>
</dbReference>
<dbReference type="InterPro" id="IPR012341">
    <property type="entry name" value="6hp_glycosidase-like_sf"/>
</dbReference>
<dbReference type="InterPro" id="IPR049053">
    <property type="entry name" value="AFCA-like_C"/>
</dbReference>
<dbReference type="STRING" id="537013.CLOSTMETH_00754"/>
<name>C0EAA0_9FIRM</name>
<dbReference type="Gene3D" id="1.50.10.10">
    <property type="match status" value="1"/>
</dbReference>
<evidence type="ECO:0000259" key="3">
    <source>
        <dbReference type="PROSITE" id="PS50853"/>
    </source>
</evidence>
<dbReference type="GO" id="GO:0004560">
    <property type="term" value="F:alpha-L-fucosidase activity"/>
    <property type="evidence" value="ECO:0007669"/>
    <property type="project" value="TreeGrafter"/>
</dbReference>
<reference evidence="4 5" key="2">
    <citation type="submission" date="2009-02" db="EMBL/GenBank/DDBJ databases">
        <title>Draft genome sequence of Clostridium methylpentosum (DSM 5476).</title>
        <authorList>
            <person name="Sudarsanam P."/>
            <person name="Ley R."/>
            <person name="Guruge J."/>
            <person name="Turnbaugh P.J."/>
            <person name="Mahowald M."/>
            <person name="Liep D."/>
            <person name="Gordon J."/>
        </authorList>
    </citation>
    <scope>NUCLEOTIDE SEQUENCE [LARGE SCALE GENOMIC DNA]</scope>
    <source>
        <strain evidence="4 5">DSM 5476</strain>
    </source>
</reference>
<feature type="signal peptide" evidence="2">
    <location>
        <begin position="1"/>
        <end position="32"/>
    </location>
</feature>
<dbReference type="InterPro" id="IPR027414">
    <property type="entry name" value="GH95_N_dom"/>
</dbReference>
<evidence type="ECO:0000313" key="4">
    <source>
        <dbReference type="EMBL" id="EEG31592.1"/>
    </source>
</evidence>
<feature type="domain" description="Fibronectin type-III" evidence="3">
    <location>
        <begin position="1388"/>
        <end position="1476"/>
    </location>
</feature>
<accession>C0EAA0</accession>
<dbReference type="Pfam" id="PF21307">
    <property type="entry name" value="Glyco_hydro_95_C"/>
    <property type="match status" value="1"/>
</dbReference>